<dbReference type="AlphaFoldDB" id="A0A6B1FTV1"/>
<organism evidence="2">
    <name type="scientific">Caldilineaceae bacterium SB0675_bin_29</name>
    <dbReference type="NCBI Taxonomy" id="2605266"/>
    <lineage>
        <taxon>Bacteria</taxon>
        <taxon>Bacillati</taxon>
        <taxon>Chloroflexota</taxon>
        <taxon>Caldilineae</taxon>
        <taxon>Caldilineales</taxon>
        <taxon>Caldilineaceae</taxon>
    </lineage>
</organism>
<proteinExistence type="predicted"/>
<feature type="region of interest" description="Disordered" evidence="1">
    <location>
        <begin position="1"/>
        <end position="20"/>
    </location>
</feature>
<evidence type="ECO:0000256" key="1">
    <source>
        <dbReference type="SAM" id="MobiDB-lite"/>
    </source>
</evidence>
<protein>
    <submittedName>
        <fullName evidence="2">Uncharacterized protein</fullName>
    </submittedName>
</protein>
<sequence>MSLSLVEPAPVGRRGRSPSSLADFAPQSILALAAEPQRAVAVLIEPVEEIRRMVGWQTVELSERASPGECKSALVQAVRRLESQFNISLWDGERGRPRLYSPGQAVAEGVGQAFAVADLQAPLRVWLAGLSGGGSLAAGEAALAGALCNPVATYLPGPQQSPRALTREFQSLRPDVVLIVGGHEQIGPRSQDQVLSLSGLAIEAAAQLPAEERPLFCFAGNSQSAEAALANWRQRTGGGAAATADNVFNAGDGSSATALTNVLERLHWHRSLAIPAMQEIAQWLDHPVEPSSTQWAFAQAVRLWRRRQQLPTLHGLYAAADRWLHVWVWEMPDQEGEGLRMNCVRPGERPEILAEWPPVRLVSGDWPKEWPRPTQPPPILGSQRPVAAPAFWWDPLGLVPVVAGIGQTTPEAVLEVLTADILLEDGTEFATV</sequence>
<gene>
    <name evidence="2" type="ORF">F4148_04620</name>
</gene>
<accession>A0A6B1FTV1</accession>
<reference evidence="2" key="1">
    <citation type="submission" date="2019-09" db="EMBL/GenBank/DDBJ databases">
        <title>Characterisation of the sponge microbiome using genome-centric metagenomics.</title>
        <authorList>
            <person name="Engelberts J.P."/>
            <person name="Robbins S.J."/>
            <person name="De Goeij J.M."/>
            <person name="Aranda M."/>
            <person name="Bell S.C."/>
            <person name="Webster N.S."/>
        </authorList>
    </citation>
    <scope>NUCLEOTIDE SEQUENCE</scope>
    <source>
        <strain evidence="2">SB0675_bin_29</strain>
    </source>
</reference>
<name>A0A6B1FTV1_9CHLR</name>
<evidence type="ECO:0000313" key="2">
    <source>
        <dbReference type="EMBL" id="MYH61052.1"/>
    </source>
</evidence>
<dbReference type="EMBL" id="VYDA01000173">
    <property type="protein sequence ID" value="MYH61052.1"/>
    <property type="molecule type" value="Genomic_DNA"/>
</dbReference>
<comment type="caution">
    <text evidence="2">The sequence shown here is derived from an EMBL/GenBank/DDBJ whole genome shotgun (WGS) entry which is preliminary data.</text>
</comment>